<feature type="domain" description="Resolvase/invertase-type recombinase catalytic" evidence="5">
    <location>
        <begin position="1"/>
        <end position="106"/>
    </location>
</feature>
<evidence type="ECO:0000256" key="3">
    <source>
        <dbReference type="ARBA" id="ARBA00023125"/>
    </source>
</evidence>
<dbReference type="Gene3D" id="3.40.50.1390">
    <property type="entry name" value="Resolvase, N-terminal catalytic domain"/>
    <property type="match status" value="1"/>
</dbReference>
<dbReference type="SUPFAM" id="SSF46689">
    <property type="entry name" value="Homeodomain-like"/>
    <property type="match status" value="1"/>
</dbReference>
<dbReference type="CDD" id="cd03768">
    <property type="entry name" value="SR_ResInv"/>
    <property type="match status" value="1"/>
</dbReference>
<dbReference type="AlphaFoldDB" id="T1BKT0"/>
<dbReference type="PROSITE" id="PS00398">
    <property type="entry name" value="RECOMBINASES_2"/>
    <property type="match status" value="1"/>
</dbReference>
<dbReference type="GO" id="GO:0015074">
    <property type="term" value="P:DNA integration"/>
    <property type="evidence" value="ECO:0007669"/>
    <property type="project" value="UniProtKB-KW"/>
</dbReference>
<keyword evidence="4" id="KW-0233">DNA recombination</keyword>
<name>T1BKT0_9ZZZZ</name>
<comment type="similarity">
    <text evidence="1">Belongs to the site-specific recombinase resolvase family.</text>
</comment>
<dbReference type="InterPro" id="IPR006119">
    <property type="entry name" value="Resolv_N"/>
</dbReference>
<evidence type="ECO:0000256" key="2">
    <source>
        <dbReference type="ARBA" id="ARBA00022908"/>
    </source>
</evidence>
<dbReference type="InterPro" id="IPR050639">
    <property type="entry name" value="SSR_resolvase"/>
</dbReference>
<dbReference type="Pfam" id="PF00239">
    <property type="entry name" value="Resolvase"/>
    <property type="match status" value="1"/>
</dbReference>
<dbReference type="CDD" id="cd00569">
    <property type="entry name" value="HTH_Hin_like"/>
    <property type="match status" value="1"/>
</dbReference>
<dbReference type="GO" id="GO:0003677">
    <property type="term" value="F:DNA binding"/>
    <property type="evidence" value="ECO:0007669"/>
    <property type="project" value="UniProtKB-KW"/>
</dbReference>
<dbReference type="Gene3D" id="1.10.10.60">
    <property type="entry name" value="Homeodomain-like"/>
    <property type="match status" value="1"/>
</dbReference>
<dbReference type="PANTHER" id="PTHR30461">
    <property type="entry name" value="DNA-INVERTASE FROM LAMBDOID PROPHAGE"/>
    <property type="match status" value="1"/>
</dbReference>
<evidence type="ECO:0000256" key="4">
    <source>
        <dbReference type="ARBA" id="ARBA00023172"/>
    </source>
</evidence>
<protein>
    <submittedName>
        <fullName evidence="6">Resolvase domain-containing protein</fullName>
    </submittedName>
</protein>
<accession>T1BKT0</accession>
<dbReference type="InterPro" id="IPR009057">
    <property type="entry name" value="Homeodomain-like_sf"/>
</dbReference>
<evidence type="ECO:0000256" key="1">
    <source>
        <dbReference type="ARBA" id="ARBA00009913"/>
    </source>
</evidence>
<sequence>MFKDGGISGTTAQRPALLKCLKTLQAGDTLIVWKLDRLGRSLRDLIHMLDDLKHQGVKFRSLTEAIDTDTATGRAMWQMIGVLAELERSLIAERTRAGVKATQRRGVKFGRKPKLSAPQIAHARQLIEDGQRVQDVASLLNVGRVTLYRALQRSALTMPPTGLS</sequence>
<dbReference type="PROSITE" id="PS51736">
    <property type="entry name" value="RECOMBINASES_3"/>
    <property type="match status" value="1"/>
</dbReference>
<reference evidence="6" key="1">
    <citation type="submission" date="2013-08" db="EMBL/GenBank/DDBJ databases">
        <authorList>
            <person name="Mendez C."/>
            <person name="Richter M."/>
            <person name="Ferrer M."/>
            <person name="Sanchez J."/>
        </authorList>
    </citation>
    <scope>NUCLEOTIDE SEQUENCE</scope>
</reference>
<dbReference type="InterPro" id="IPR006118">
    <property type="entry name" value="Recombinase_CS"/>
</dbReference>
<gene>
    <name evidence="6" type="ORF">B1B_05029</name>
</gene>
<dbReference type="Pfam" id="PF02796">
    <property type="entry name" value="HTH_7"/>
    <property type="match status" value="1"/>
</dbReference>
<dbReference type="SMART" id="SM00857">
    <property type="entry name" value="Resolvase"/>
    <property type="match status" value="1"/>
</dbReference>
<evidence type="ECO:0000259" key="5">
    <source>
        <dbReference type="PROSITE" id="PS51736"/>
    </source>
</evidence>
<reference evidence="6" key="2">
    <citation type="journal article" date="2014" name="ISME J.">
        <title>Microbial stratification in low pH oxic and suboxic macroscopic growths along an acid mine drainage.</title>
        <authorList>
            <person name="Mendez-Garcia C."/>
            <person name="Mesa V."/>
            <person name="Sprenger R.R."/>
            <person name="Richter M."/>
            <person name="Diez M.S."/>
            <person name="Solano J."/>
            <person name="Bargiela R."/>
            <person name="Golyshina O.V."/>
            <person name="Manteca A."/>
            <person name="Ramos J.L."/>
            <person name="Gallego J.R."/>
            <person name="Llorente I."/>
            <person name="Martins Dos Santos V.A."/>
            <person name="Jensen O.N."/>
            <person name="Pelaez A.I."/>
            <person name="Sanchez J."/>
            <person name="Ferrer M."/>
        </authorList>
    </citation>
    <scope>NUCLEOTIDE SEQUENCE</scope>
</reference>
<keyword evidence="3" id="KW-0238">DNA-binding</keyword>
<organism evidence="6">
    <name type="scientific">mine drainage metagenome</name>
    <dbReference type="NCBI Taxonomy" id="410659"/>
    <lineage>
        <taxon>unclassified sequences</taxon>
        <taxon>metagenomes</taxon>
        <taxon>ecological metagenomes</taxon>
    </lineage>
</organism>
<comment type="caution">
    <text evidence="6">The sequence shown here is derived from an EMBL/GenBank/DDBJ whole genome shotgun (WGS) entry which is preliminary data.</text>
</comment>
<proteinExistence type="inferred from homology"/>
<dbReference type="PANTHER" id="PTHR30461:SF2">
    <property type="entry name" value="SERINE RECOMBINASE PINE-RELATED"/>
    <property type="match status" value="1"/>
</dbReference>
<evidence type="ECO:0000313" key="6">
    <source>
        <dbReference type="EMBL" id="EQD70402.1"/>
    </source>
</evidence>
<keyword evidence="2" id="KW-0229">DNA integration</keyword>
<dbReference type="InterPro" id="IPR006120">
    <property type="entry name" value="Resolvase_HTH_dom"/>
</dbReference>
<dbReference type="GO" id="GO:0000150">
    <property type="term" value="F:DNA strand exchange activity"/>
    <property type="evidence" value="ECO:0007669"/>
    <property type="project" value="InterPro"/>
</dbReference>
<dbReference type="SUPFAM" id="SSF53041">
    <property type="entry name" value="Resolvase-like"/>
    <property type="match status" value="1"/>
</dbReference>
<dbReference type="EMBL" id="AUZY01003153">
    <property type="protein sequence ID" value="EQD70402.1"/>
    <property type="molecule type" value="Genomic_DNA"/>
</dbReference>
<dbReference type="InterPro" id="IPR036162">
    <property type="entry name" value="Resolvase-like_N_sf"/>
</dbReference>
<feature type="non-terminal residue" evidence="6">
    <location>
        <position position="164"/>
    </location>
</feature>